<dbReference type="Gene3D" id="3.90.230.10">
    <property type="entry name" value="Creatinase/methionine aminopeptidase superfamily"/>
    <property type="match status" value="1"/>
</dbReference>
<proteinExistence type="inferred from homology"/>
<comment type="similarity">
    <text evidence="2">Belongs to the peptidase M24B family.</text>
</comment>
<dbReference type="Pfam" id="PF01321">
    <property type="entry name" value="Creatinase_N"/>
    <property type="match status" value="1"/>
</dbReference>
<dbReference type="CDD" id="cd01092">
    <property type="entry name" value="APP-like"/>
    <property type="match status" value="1"/>
</dbReference>
<organism evidence="8 9">
    <name type="scientific">Robertmurraya siralis</name>
    <dbReference type="NCBI Taxonomy" id="77777"/>
    <lineage>
        <taxon>Bacteria</taxon>
        <taxon>Bacillati</taxon>
        <taxon>Bacillota</taxon>
        <taxon>Bacilli</taxon>
        <taxon>Bacillales</taxon>
        <taxon>Bacillaceae</taxon>
        <taxon>Robertmurraya</taxon>
    </lineage>
</organism>
<dbReference type="GO" id="GO:0004177">
    <property type="term" value="F:aminopeptidase activity"/>
    <property type="evidence" value="ECO:0007669"/>
    <property type="project" value="UniProtKB-ARBA"/>
</dbReference>
<sequence>MERIHKLSEWMKEEDIQFSFLTSTESVFYLSQFYSDPHERLLGVAVFQDAEPFLICPAMEKEDAKKTGWNHEIIGYSDIENPWELVKHAVFKRIAKINRIAIEKEHLNVERFEILSELFSNAQFISAEEKLRTLRLIKDEKELGAIREACSLADYAIEVGCSEIKEGKTELDVLAAIEFALKKKGITAMAFSTMVLTGANGASPHGNPGLTKIKKGDLVLFDLGVVVNGYCSDITRTVAFGDINDKQKEIYDTVLKAQLAAISASKPGIKCSEVDFAARSTIEKAGYGDYFPHRLGHGLGISVHEYPSLTETNDLLLEKGMVYTIEPGIYVPGVAGVRIEDDVVVTENGVEILTKFPKELQIIS</sequence>
<dbReference type="FunFam" id="3.90.230.10:FF:000014">
    <property type="entry name" value="Aminopeptidase P family protein"/>
    <property type="match status" value="1"/>
</dbReference>
<dbReference type="Pfam" id="PF00557">
    <property type="entry name" value="Peptidase_M24"/>
    <property type="match status" value="1"/>
</dbReference>
<evidence type="ECO:0000259" key="6">
    <source>
        <dbReference type="Pfam" id="PF00557"/>
    </source>
</evidence>
<feature type="domain" description="Peptidase M24" evidence="6">
    <location>
        <begin position="145"/>
        <end position="347"/>
    </location>
</feature>
<dbReference type="EMBL" id="BORC01000001">
    <property type="protein sequence ID" value="GIN60151.1"/>
    <property type="molecule type" value="Genomic_DNA"/>
</dbReference>
<gene>
    <name evidence="8" type="ORF">J27TS8_01440</name>
</gene>
<evidence type="ECO:0000256" key="5">
    <source>
        <dbReference type="ARBA" id="ARBA00023211"/>
    </source>
</evidence>
<reference evidence="8" key="1">
    <citation type="submission" date="2021-03" db="EMBL/GenBank/DDBJ databases">
        <title>Antimicrobial resistance genes in bacteria isolated from Japanese honey, and their potential for conferring macrolide and lincosamide resistance in the American foulbrood pathogen Paenibacillus larvae.</title>
        <authorList>
            <person name="Okamoto M."/>
            <person name="Kumagai M."/>
            <person name="Kanamori H."/>
            <person name="Takamatsu D."/>
        </authorList>
    </citation>
    <scope>NUCLEOTIDE SEQUENCE</scope>
    <source>
        <strain evidence="8">J27TS8</strain>
    </source>
</reference>
<protein>
    <submittedName>
        <fullName evidence="8">Xaa-Pro dipeptidase</fullName>
    </submittedName>
</protein>
<keyword evidence="9" id="KW-1185">Reference proteome</keyword>
<dbReference type="AlphaFoldDB" id="A0A919WE95"/>
<dbReference type="InterPro" id="IPR000587">
    <property type="entry name" value="Creatinase_N"/>
</dbReference>
<evidence type="ECO:0000313" key="9">
    <source>
        <dbReference type="Proteomes" id="UP000682111"/>
    </source>
</evidence>
<evidence type="ECO:0000256" key="3">
    <source>
        <dbReference type="ARBA" id="ARBA00022723"/>
    </source>
</evidence>
<evidence type="ECO:0000256" key="2">
    <source>
        <dbReference type="ARBA" id="ARBA00008766"/>
    </source>
</evidence>
<dbReference type="SUPFAM" id="SSF53092">
    <property type="entry name" value="Creatinase/prolidase N-terminal domain"/>
    <property type="match status" value="1"/>
</dbReference>
<dbReference type="InterPro" id="IPR001131">
    <property type="entry name" value="Peptidase_M24B_aminopep-P_CS"/>
</dbReference>
<dbReference type="InterPro" id="IPR036005">
    <property type="entry name" value="Creatinase/aminopeptidase-like"/>
</dbReference>
<dbReference type="SUPFAM" id="SSF55920">
    <property type="entry name" value="Creatinase/aminopeptidase"/>
    <property type="match status" value="1"/>
</dbReference>
<dbReference type="PANTHER" id="PTHR46112:SF10">
    <property type="entry name" value="DIPEPTIDASE YKVY-RELATED"/>
    <property type="match status" value="1"/>
</dbReference>
<accession>A0A919WE95</accession>
<keyword evidence="5" id="KW-0464">Manganese</keyword>
<evidence type="ECO:0000256" key="1">
    <source>
        <dbReference type="ARBA" id="ARBA00001936"/>
    </source>
</evidence>
<comment type="caution">
    <text evidence="8">The sequence shown here is derived from an EMBL/GenBank/DDBJ whole genome shotgun (WGS) entry which is preliminary data.</text>
</comment>
<feature type="domain" description="Creatinase N-terminal" evidence="7">
    <location>
        <begin position="3"/>
        <end position="137"/>
    </location>
</feature>
<dbReference type="PROSITE" id="PS00491">
    <property type="entry name" value="PROLINE_PEPTIDASE"/>
    <property type="match status" value="1"/>
</dbReference>
<dbReference type="InterPro" id="IPR000994">
    <property type="entry name" value="Pept_M24"/>
</dbReference>
<evidence type="ECO:0000256" key="4">
    <source>
        <dbReference type="ARBA" id="ARBA00022801"/>
    </source>
</evidence>
<dbReference type="InterPro" id="IPR001714">
    <property type="entry name" value="Pept_M24_MAP"/>
</dbReference>
<dbReference type="PANTHER" id="PTHR46112">
    <property type="entry name" value="AMINOPEPTIDASE"/>
    <property type="match status" value="1"/>
</dbReference>
<dbReference type="InterPro" id="IPR029149">
    <property type="entry name" value="Creatin/AminoP/Spt16_N"/>
</dbReference>
<dbReference type="PRINTS" id="PR00599">
    <property type="entry name" value="MAPEPTIDASE"/>
</dbReference>
<dbReference type="GO" id="GO:0008235">
    <property type="term" value="F:metalloexopeptidase activity"/>
    <property type="evidence" value="ECO:0007669"/>
    <property type="project" value="UniProtKB-ARBA"/>
</dbReference>
<keyword evidence="3" id="KW-0479">Metal-binding</keyword>
<evidence type="ECO:0000313" key="8">
    <source>
        <dbReference type="EMBL" id="GIN60151.1"/>
    </source>
</evidence>
<dbReference type="Proteomes" id="UP000682111">
    <property type="component" value="Unassembled WGS sequence"/>
</dbReference>
<dbReference type="InterPro" id="IPR050659">
    <property type="entry name" value="Peptidase_M24B"/>
</dbReference>
<dbReference type="GO" id="GO:0046872">
    <property type="term" value="F:metal ion binding"/>
    <property type="evidence" value="ECO:0007669"/>
    <property type="project" value="UniProtKB-KW"/>
</dbReference>
<name>A0A919WE95_9BACI</name>
<comment type="cofactor">
    <cofactor evidence="1">
        <name>Mn(2+)</name>
        <dbReference type="ChEBI" id="CHEBI:29035"/>
    </cofactor>
</comment>
<keyword evidence="4" id="KW-0378">Hydrolase</keyword>
<evidence type="ECO:0000259" key="7">
    <source>
        <dbReference type="Pfam" id="PF01321"/>
    </source>
</evidence>
<dbReference type="Gene3D" id="3.40.350.10">
    <property type="entry name" value="Creatinase/prolidase N-terminal domain"/>
    <property type="match status" value="1"/>
</dbReference>
<dbReference type="RefSeq" id="WP_212933103.1">
    <property type="nucleotide sequence ID" value="NZ_BORC01000001.1"/>
</dbReference>